<sequence>MSKKEVLPEEEILKRLRNPRTKREAFAELVARYSKALYWQARRIVKNHQDADDMVQNQ</sequence>
<gene>
    <name evidence="1" type="ORF">ACFO3G_06905</name>
</gene>
<dbReference type="EMBL" id="JBHSGO010000191">
    <property type="protein sequence ID" value="MFC4666324.1"/>
    <property type="molecule type" value="Genomic_DNA"/>
</dbReference>
<keyword evidence="2" id="KW-1185">Reference proteome</keyword>
<dbReference type="SUPFAM" id="SSF88946">
    <property type="entry name" value="Sigma2 domain of RNA polymerase sigma factors"/>
    <property type="match status" value="1"/>
</dbReference>
<dbReference type="RefSeq" id="WP_380079279.1">
    <property type="nucleotide sequence ID" value="NZ_JBHSGO010000191.1"/>
</dbReference>
<reference evidence="2" key="1">
    <citation type="journal article" date="2019" name="Int. J. Syst. Evol. Microbiol.">
        <title>The Global Catalogue of Microorganisms (GCM) 10K type strain sequencing project: providing services to taxonomists for standard genome sequencing and annotation.</title>
        <authorList>
            <consortium name="The Broad Institute Genomics Platform"/>
            <consortium name="The Broad Institute Genome Sequencing Center for Infectious Disease"/>
            <person name="Wu L."/>
            <person name="Ma J."/>
        </authorList>
    </citation>
    <scope>NUCLEOTIDE SEQUENCE [LARGE SCALE GENOMIC DNA]</scope>
    <source>
        <strain evidence="2">CGMCC 4.7357</strain>
    </source>
</reference>
<dbReference type="InterPro" id="IPR013325">
    <property type="entry name" value="RNA_pol_sigma_r2"/>
</dbReference>
<protein>
    <submittedName>
        <fullName evidence="1">RNA polymerase sigma factor</fullName>
    </submittedName>
</protein>
<accession>A0ABV9K8T7</accession>
<comment type="caution">
    <text evidence="1">The sequence shown here is derived from an EMBL/GenBank/DDBJ whole genome shotgun (WGS) entry which is preliminary data.</text>
</comment>
<name>A0ABV9K8T7_9PORP</name>
<evidence type="ECO:0000313" key="1">
    <source>
        <dbReference type="EMBL" id="MFC4666324.1"/>
    </source>
</evidence>
<proteinExistence type="predicted"/>
<dbReference type="Gene3D" id="1.10.1740.10">
    <property type="match status" value="1"/>
</dbReference>
<evidence type="ECO:0000313" key="2">
    <source>
        <dbReference type="Proteomes" id="UP001596020"/>
    </source>
</evidence>
<organism evidence="1 2">
    <name type="scientific">Falsiporphyromonas endometrii</name>
    <dbReference type="NCBI Taxonomy" id="1387297"/>
    <lineage>
        <taxon>Bacteria</taxon>
        <taxon>Pseudomonadati</taxon>
        <taxon>Bacteroidota</taxon>
        <taxon>Bacteroidia</taxon>
        <taxon>Bacteroidales</taxon>
        <taxon>Porphyromonadaceae</taxon>
        <taxon>Falsiporphyromonas</taxon>
    </lineage>
</organism>
<dbReference type="Proteomes" id="UP001596020">
    <property type="component" value="Unassembled WGS sequence"/>
</dbReference>